<dbReference type="Pfam" id="PF00158">
    <property type="entry name" value="Sigma54_activat"/>
    <property type="match status" value="1"/>
</dbReference>
<keyword evidence="5" id="KW-0804">Transcription</keyword>
<dbReference type="InterPro" id="IPR025662">
    <property type="entry name" value="Sigma_54_int_dom_ATP-bd_1"/>
</dbReference>
<dbReference type="InterPro" id="IPR003593">
    <property type="entry name" value="AAA+_ATPase"/>
</dbReference>
<evidence type="ECO:0000256" key="5">
    <source>
        <dbReference type="ARBA" id="ARBA00023163"/>
    </source>
</evidence>
<accession>A0A6M4H2D4</accession>
<dbReference type="GO" id="GO:0005524">
    <property type="term" value="F:ATP binding"/>
    <property type="evidence" value="ECO:0007669"/>
    <property type="project" value="UniProtKB-KW"/>
</dbReference>
<dbReference type="CDD" id="cd00009">
    <property type="entry name" value="AAA"/>
    <property type="match status" value="1"/>
</dbReference>
<proteinExistence type="predicted"/>
<evidence type="ECO:0000313" key="7">
    <source>
        <dbReference type="EMBL" id="QJR12754.1"/>
    </source>
</evidence>
<dbReference type="Pfam" id="PF02954">
    <property type="entry name" value="HTH_8"/>
    <property type="match status" value="1"/>
</dbReference>
<keyword evidence="3" id="KW-0805">Transcription regulation</keyword>
<dbReference type="SMART" id="SM00382">
    <property type="entry name" value="AAA"/>
    <property type="match status" value="1"/>
</dbReference>
<evidence type="ECO:0000259" key="6">
    <source>
        <dbReference type="PROSITE" id="PS50045"/>
    </source>
</evidence>
<dbReference type="Gene3D" id="3.30.450.20">
    <property type="entry name" value="PAS domain"/>
    <property type="match status" value="1"/>
</dbReference>
<dbReference type="SUPFAM" id="SSF46689">
    <property type="entry name" value="Homeodomain-like"/>
    <property type="match status" value="1"/>
</dbReference>
<dbReference type="SUPFAM" id="SSF52540">
    <property type="entry name" value="P-loop containing nucleoside triphosphate hydrolases"/>
    <property type="match status" value="1"/>
</dbReference>
<dbReference type="InterPro" id="IPR025943">
    <property type="entry name" value="Sigma_54_int_dom_ATP-bd_2"/>
</dbReference>
<dbReference type="GO" id="GO:0006355">
    <property type="term" value="P:regulation of DNA-templated transcription"/>
    <property type="evidence" value="ECO:0007669"/>
    <property type="project" value="InterPro"/>
</dbReference>
<dbReference type="RefSeq" id="WP_171095230.1">
    <property type="nucleotide sequence ID" value="NZ_CP053069.1"/>
</dbReference>
<dbReference type="Gene3D" id="3.40.50.300">
    <property type="entry name" value="P-loop containing nucleotide triphosphate hydrolases"/>
    <property type="match status" value="1"/>
</dbReference>
<keyword evidence="8" id="KW-1185">Reference proteome</keyword>
<dbReference type="InterPro" id="IPR058031">
    <property type="entry name" value="AAA_lid_NorR"/>
</dbReference>
<keyword evidence="4" id="KW-0238">DNA-binding</keyword>
<dbReference type="InterPro" id="IPR027417">
    <property type="entry name" value="P-loop_NTPase"/>
</dbReference>
<dbReference type="PROSITE" id="PS00675">
    <property type="entry name" value="SIGMA54_INTERACT_1"/>
    <property type="match status" value="1"/>
</dbReference>
<dbReference type="InterPro" id="IPR002078">
    <property type="entry name" value="Sigma_54_int"/>
</dbReference>
<gene>
    <name evidence="7" type="primary">norR</name>
    <name evidence="7" type="ORF">DSM104443_03847</name>
</gene>
<dbReference type="Pfam" id="PF25601">
    <property type="entry name" value="AAA_lid_14"/>
    <property type="match status" value="1"/>
</dbReference>
<protein>
    <submittedName>
        <fullName evidence="7">Anaerobic nitric oxide reductase transcription regulator NorR</fullName>
    </submittedName>
</protein>
<evidence type="ECO:0000256" key="4">
    <source>
        <dbReference type="ARBA" id="ARBA00023125"/>
    </source>
</evidence>
<keyword evidence="1" id="KW-0547">Nucleotide-binding</keyword>
<dbReference type="PANTHER" id="PTHR32071">
    <property type="entry name" value="TRANSCRIPTIONAL REGULATORY PROTEIN"/>
    <property type="match status" value="1"/>
</dbReference>
<dbReference type="Proteomes" id="UP000501534">
    <property type="component" value="Chromosome"/>
</dbReference>
<dbReference type="PANTHER" id="PTHR32071:SF99">
    <property type="entry name" value="TRANSCRIPTIONAL REGULATORY PROTEIN"/>
    <property type="match status" value="1"/>
</dbReference>
<dbReference type="InterPro" id="IPR025944">
    <property type="entry name" value="Sigma_54_int_dom_CS"/>
</dbReference>
<dbReference type="InterPro" id="IPR002197">
    <property type="entry name" value="HTH_Fis"/>
</dbReference>
<dbReference type="InterPro" id="IPR009057">
    <property type="entry name" value="Homeodomain-like_sf"/>
</dbReference>
<name>A0A6M4H2D4_9PROT</name>
<evidence type="ECO:0000256" key="3">
    <source>
        <dbReference type="ARBA" id="ARBA00023015"/>
    </source>
</evidence>
<sequence>MGRLKDPDAIRRIAKKSLFEGLDGMCEGAIIIDRDAKVVWISDKYAARLGLASPASAVGKVVEDVIPNSLMREVVRTGEPMMLDIMQFGPDSFVVMRVPIKDERGRIIGAAGFMIFDSLKHLHPLVSKFQRLETQLADTQKTLAEERRVKYTFTNFMGSSPAAMETKRQARRAAQAETTVLLLGETGTGKEVLAQAIHAASPRAHGPFIGINVAAIPDTLLESEFFGAAASAYTGADKRGRDGKFVLANGGTLFLDEVGDMPMGVQAKLLRVLQEKEVEPLGSNRVAKVDVRVIAASSVDLRQMVSMGRFRSDLYYRLSVLPIELPPLRDRIGDLELLCDHILEDISRASGRPPRELTPTALAVLSAYSWPGNIRELRNVLEQVTMNSDNARLSAEEFSLVLPRLAPASRPGDRPTLRLADVVADAERHAIKSALAAAEGKKILAAELLGISRATLYQKLSALAPARGDRRH</sequence>
<dbReference type="PRINTS" id="PR01590">
    <property type="entry name" value="HTHFIS"/>
</dbReference>
<dbReference type="AlphaFoldDB" id="A0A6M4H2D4"/>
<keyword evidence="2" id="KW-0067">ATP-binding</keyword>
<dbReference type="KEGG" id="uru:DSM104443_03847"/>
<dbReference type="PROSITE" id="PS00676">
    <property type="entry name" value="SIGMA54_INTERACT_2"/>
    <property type="match status" value="1"/>
</dbReference>
<reference evidence="7 8" key="1">
    <citation type="submission" date="2020-04" db="EMBL/GenBank/DDBJ databases">
        <title>Usitatibacter rugosus gen. nov., sp. nov. and Usitatibacter palustris sp. nov., novel members of Usitatibacteraceae fam. nov. within the order Nitrosomonadales isolated from soil.</title>
        <authorList>
            <person name="Huber K.J."/>
            <person name="Neumann-Schaal M."/>
            <person name="Geppert A."/>
            <person name="Luckner M."/>
            <person name="Wanner G."/>
            <person name="Overmann J."/>
        </authorList>
    </citation>
    <scope>NUCLEOTIDE SEQUENCE [LARGE SCALE GENOMIC DNA]</scope>
    <source>
        <strain evidence="7 8">0125_3</strain>
    </source>
</reference>
<dbReference type="GO" id="GO:0043565">
    <property type="term" value="F:sequence-specific DNA binding"/>
    <property type="evidence" value="ECO:0007669"/>
    <property type="project" value="InterPro"/>
</dbReference>
<dbReference type="Gene3D" id="1.10.8.60">
    <property type="match status" value="1"/>
</dbReference>
<organism evidence="7 8">
    <name type="scientific">Usitatibacter rugosus</name>
    <dbReference type="NCBI Taxonomy" id="2732067"/>
    <lineage>
        <taxon>Bacteria</taxon>
        <taxon>Pseudomonadati</taxon>
        <taxon>Pseudomonadota</taxon>
        <taxon>Betaproteobacteria</taxon>
        <taxon>Nitrosomonadales</taxon>
        <taxon>Usitatibacteraceae</taxon>
        <taxon>Usitatibacter</taxon>
    </lineage>
</organism>
<dbReference type="InterPro" id="IPR035965">
    <property type="entry name" value="PAS-like_dom_sf"/>
</dbReference>
<evidence type="ECO:0000256" key="2">
    <source>
        <dbReference type="ARBA" id="ARBA00022840"/>
    </source>
</evidence>
<dbReference type="PROSITE" id="PS00688">
    <property type="entry name" value="SIGMA54_INTERACT_3"/>
    <property type="match status" value="1"/>
</dbReference>
<dbReference type="SUPFAM" id="SSF55785">
    <property type="entry name" value="PYP-like sensor domain (PAS domain)"/>
    <property type="match status" value="1"/>
</dbReference>
<dbReference type="EMBL" id="CP053069">
    <property type="protein sequence ID" value="QJR12754.1"/>
    <property type="molecule type" value="Genomic_DNA"/>
</dbReference>
<dbReference type="FunFam" id="3.40.50.300:FF:000006">
    <property type="entry name" value="DNA-binding transcriptional regulator NtrC"/>
    <property type="match status" value="1"/>
</dbReference>
<evidence type="ECO:0000313" key="8">
    <source>
        <dbReference type="Proteomes" id="UP000501534"/>
    </source>
</evidence>
<feature type="domain" description="Sigma-54 factor interaction" evidence="6">
    <location>
        <begin position="156"/>
        <end position="386"/>
    </location>
</feature>
<dbReference type="PROSITE" id="PS50045">
    <property type="entry name" value="SIGMA54_INTERACT_4"/>
    <property type="match status" value="1"/>
</dbReference>
<dbReference type="Gene3D" id="1.10.10.60">
    <property type="entry name" value="Homeodomain-like"/>
    <property type="match status" value="1"/>
</dbReference>
<evidence type="ECO:0000256" key="1">
    <source>
        <dbReference type="ARBA" id="ARBA00022741"/>
    </source>
</evidence>